<dbReference type="InterPro" id="IPR000182">
    <property type="entry name" value="GNAT_dom"/>
</dbReference>
<keyword evidence="2" id="KW-0012">Acyltransferase</keyword>
<dbReference type="Proteomes" id="UP000630594">
    <property type="component" value="Unassembled WGS sequence"/>
</dbReference>
<reference evidence="5 6" key="1">
    <citation type="journal article" date="2008" name="Int. J. Syst. Evol. Microbiol.">
        <title>Nocardioides daphniae sp. nov., isolated from Daphnia cucullata (Crustacea: Cladocera).</title>
        <authorList>
            <person name="Toth E.M."/>
            <person name="Keki Z."/>
            <person name="Homonnay Z.G."/>
            <person name="Borsodi A.K."/>
            <person name="Marialigeti K."/>
            <person name="Schumann P."/>
        </authorList>
    </citation>
    <scope>NUCLEOTIDE SEQUENCE [LARGE SCALE GENOMIC DNA]</scope>
    <source>
        <strain evidence="5 6">JCM 16608</strain>
    </source>
</reference>
<feature type="domain" description="N-acetyltransferase" evidence="3">
    <location>
        <begin position="10"/>
        <end position="163"/>
    </location>
</feature>
<evidence type="ECO:0000313" key="7">
    <source>
        <dbReference type="Proteomes" id="UP000630594"/>
    </source>
</evidence>
<evidence type="ECO:0000256" key="1">
    <source>
        <dbReference type="ARBA" id="ARBA00022679"/>
    </source>
</evidence>
<dbReference type="PROSITE" id="PS51186">
    <property type="entry name" value="GNAT"/>
    <property type="match status" value="1"/>
</dbReference>
<dbReference type="Pfam" id="PF00583">
    <property type="entry name" value="Acetyltransf_1"/>
    <property type="match status" value="1"/>
</dbReference>
<dbReference type="AlphaFoldDB" id="A0A4P7UD70"/>
<dbReference type="CDD" id="cd04301">
    <property type="entry name" value="NAT_SF"/>
    <property type="match status" value="1"/>
</dbReference>
<accession>A0A4P7UD70</accession>
<reference evidence="5" key="4">
    <citation type="submission" date="2019-03" db="EMBL/GenBank/DDBJ databases">
        <authorList>
            <person name="Huang Y."/>
        </authorList>
    </citation>
    <scope>NUCLEOTIDE SEQUENCE</scope>
    <source>
        <strain evidence="5">JCM 16608</strain>
    </source>
</reference>
<dbReference type="KEGG" id="ndp:E2C04_15090"/>
<sequence length="163" mass="18136">MTADGAGLRIERRPITHPDAARLVEEVQAEYVVRYGGRDESPIDVSEFAEPHGVFLVGYLDDVPVATAAWRWHATPDGVRGTPTAELKRMYVVEAWRNRGLARAMLAAVEADARTARARSVILETGLKQPEAIALYLSSGYREIPGFGHYAHEEVSRSYAKEW</sequence>
<evidence type="ECO:0000313" key="6">
    <source>
        <dbReference type="Proteomes" id="UP000297025"/>
    </source>
</evidence>
<dbReference type="PANTHER" id="PTHR43877:SF2">
    <property type="entry name" value="AMINOALKYLPHOSPHONATE N-ACETYLTRANSFERASE-RELATED"/>
    <property type="match status" value="1"/>
</dbReference>
<dbReference type="SUPFAM" id="SSF55729">
    <property type="entry name" value="Acyl-CoA N-acyltransferases (Nat)"/>
    <property type="match status" value="1"/>
</dbReference>
<dbReference type="Gene3D" id="3.40.630.30">
    <property type="match status" value="1"/>
</dbReference>
<reference evidence="4" key="5">
    <citation type="submission" date="2024-05" db="EMBL/GenBank/DDBJ databases">
        <authorList>
            <person name="Sun Q."/>
            <person name="Sedlacek I."/>
        </authorList>
    </citation>
    <scope>NUCLEOTIDE SEQUENCE</scope>
    <source>
        <strain evidence="4">CCM 7403</strain>
    </source>
</reference>
<dbReference type="RefSeq" id="WP_135833221.1">
    <property type="nucleotide sequence ID" value="NZ_BMCK01000003.1"/>
</dbReference>
<evidence type="ECO:0000256" key="2">
    <source>
        <dbReference type="ARBA" id="ARBA00023315"/>
    </source>
</evidence>
<organism evidence="5 6">
    <name type="scientific">Nocardioides daphniae</name>
    <dbReference type="NCBI Taxonomy" id="402297"/>
    <lineage>
        <taxon>Bacteria</taxon>
        <taxon>Bacillati</taxon>
        <taxon>Actinomycetota</taxon>
        <taxon>Actinomycetes</taxon>
        <taxon>Propionibacteriales</taxon>
        <taxon>Nocardioidaceae</taxon>
        <taxon>Nocardioides</taxon>
    </lineage>
</organism>
<dbReference type="EMBL" id="BMCK01000003">
    <property type="protein sequence ID" value="GGD21187.1"/>
    <property type="molecule type" value="Genomic_DNA"/>
</dbReference>
<reference evidence="4" key="2">
    <citation type="journal article" date="2014" name="Int. J. Syst. Evol. Microbiol.">
        <title>Complete genome of a new Firmicutes species belonging to the dominant human colonic microbiota ('Ruminococcus bicirculans') reveals two chromosomes and a selective capacity to utilize plant glucans.</title>
        <authorList>
            <consortium name="NISC Comparative Sequencing Program"/>
            <person name="Wegmann U."/>
            <person name="Louis P."/>
            <person name="Goesmann A."/>
            <person name="Henrissat B."/>
            <person name="Duncan S.H."/>
            <person name="Flint H.J."/>
        </authorList>
    </citation>
    <scope>NUCLEOTIDE SEQUENCE</scope>
    <source>
        <strain evidence="4">CCM 7403</strain>
    </source>
</reference>
<name>A0A4P7UD70_9ACTN</name>
<proteinExistence type="predicted"/>
<gene>
    <name evidence="5" type="ORF">E2C04_15090</name>
    <name evidence="4" type="ORF">GCM10007231_20430</name>
</gene>
<protein>
    <submittedName>
        <fullName evidence="4 5">N-acetyltransferase</fullName>
    </submittedName>
</protein>
<dbReference type="PANTHER" id="PTHR43877">
    <property type="entry name" value="AMINOALKYLPHOSPHONATE N-ACETYLTRANSFERASE-RELATED-RELATED"/>
    <property type="match status" value="1"/>
</dbReference>
<evidence type="ECO:0000313" key="4">
    <source>
        <dbReference type="EMBL" id="GGD21187.1"/>
    </source>
</evidence>
<keyword evidence="7" id="KW-1185">Reference proteome</keyword>
<evidence type="ECO:0000259" key="3">
    <source>
        <dbReference type="PROSITE" id="PS51186"/>
    </source>
</evidence>
<dbReference type="Proteomes" id="UP000297025">
    <property type="component" value="Chromosome"/>
</dbReference>
<dbReference type="InterPro" id="IPR050832">
    <property type="entry name" value="Bact_Acetyltransf"/>
</dbReference>
<dbReference type="EMBL" id="CP038462">
    <property type="protein sequence ID" value="QCC78183.1"/>
    <property type="molecule type" value="Genomic_DNA"/>
</dbReference>
<dbReference type="OrthoDB" id="70840at2"/>
<keyword evidence="1 5" id="KW-0808">Transferase</keyword>
<dbReference type="GO" id="GO:0016747">
    <property type="term" value="F:acyltransferase activity, transferring groups other than amino-acyl groups"/>
    <property type="evidence" value="ECO:0007669"/>
    <property type="project" value="InterPro"/>
</dbReference>
<reference evidence="7" key="3">
    <citation type="journal article" date="2019" name="Int. J. Syst. Evol. Microbiol.">
        <title>The Global Catalogue of Microorganisms (GCM) 10K type strain sequencing project: providing services to taxonomists for standard genome sequencing and annotation.</title>
        <authorList>
            <consortium name="The Broad Institute Genomics Platform"/>
            <consortium name="The Broad Institute Genome Sequencing Center for Infectious Disease"/>
            <person name="Wu L."/>
            <person name="Ma J."/>
        </authorList>
    </citation>
    <scope>NUCLEOTIDE SEQUENCE [LARGE SCALE GENOMIC DNA]</scope>
    <source>
        <strain evidence="7">CCM 7403</strain>
    </source>
</reference>
<dbReference type="InterPro" id="IPR016181">
    <property type="entry name" value="Acyl_CoA_acyltransferase"/>
</dbReference>
<evidence type="ECO:0000313" key="5">
    <source>
        <dbReference type="EMBL" id="QCC78183.1"/>
    </source>
</evidence>